<dbReference type="GO" id="GO:0007399">
    <property type="term" value="P:nervous system development"/>
    <property type="evidence" value="ECO:0007669"/>
    <property type="project" value="UniProtKB-KW"/>
</dbReference>
<evidence type="ECO:0000259" key="31">
    <source>
        <dbReference type="PROSITE" id="PS50835"/>
    </source>
</evidence>
<evidence type="ECO:0000256" key="22">
    <source>
        <dbReference type="PIRSR" id="PIRSR000615-1"/>
    </source>
</evidence>
<dbReference type="InterPro" id="IPR017441">
    <property type="entry name" value="Protein_kinase_ATP_BS"/>
</dbReference>
<keyword evidence="24" id="KW-0460">Magnesium</keyword>
<evidence type="ECO:0000256" key="17">
    <source>
        <dbReference type="ARBA" id="ARBA00023137"/>
    </source>
</evidence>
<dbReference type="GO" id="GO:0048403">
    <property type="term" value="F:brain-derived neurotrophic factor binding"/>
    <property type="evidence" value="ECO:0007669"/>
    <property type="project" value="TreeGrafter"/>
</dbReference>
<dbReference type="InterPro" id="IPR020777">
    <property type="entry name" value="NTRK"/>
</dbReference>
<keyword evidence="6" id="KW-0808">Transferase</keyword>
<keyword evidence="24" id="KW-0479">Metal-binding</keyword>
<keyword evidence="13 23" id="KW-0067">ATP-binding</keyword>
<dbReference type="PIRSF" id="PIRSF000615">
    <property type="entry name" value="TyrPK_CSF1-R"/>
    <property type="match status" value="1"/>
</dbReference>
<dbReference type="InterPro" id="IPR008266">
    <property type="entry name" value="Tyr_kinase_AS"/>
</dbReference>
<dbReference type="PROSITE" id="PS00109">
    <property type="entry name" value="PROTEIN_KINASE_TYR"/>
    <property type="match status" value="1"/>
</dbReference>
<comment type="subcellular location">
    <subcellularLocation>
        <location evidence="1">Cell membrane</location>
        <topology evidence="1">Single-pass type I membrane protein</topology>
    </subcellularLocation>
    <subcellularLocation>
        <location evidence="2">Endosome membrane</location>
        <topology evidence="2">Single-pass type I membrane protein</topology>
    </subcellularLocation>
</comment>
<keyword evidence="16" id="KW-0472">Membrane</keyword>
<evidence type="ECO:0000313" key="33">
    <source>
        <dbReference type="Proteomes" id="UP000472270"/>
    </source>
</evidence>
<keyword evidence="19 28" id="KW-0675">Receptor</keyword>
<reference evidence="32" key="2">
    <citation type="submission" date="2025-09" db="UniProtKB">
        <authorList>
            <consortium name="Ensembl"/>
        </authorList>
    </citation>
    <scope>IDENTIFICATION</scope>
</reference>
<dbReference type="GO" id="GO:0045202">
    <property type="term" value="C:synapse"/>
    <property type="evidence" value="ECO:0007669"/>
    <property type="project" value="GOC"/>
</dbReference>
<dbReference type="PROSITE" id="PS50011">
    <property type="entry name" value="PROTEIN_KINASE_DOM"/>
    <property type="match status" value="1"/>
</dbReference>
<comment type="similarity">
    <text evidence="28">Belongs to the protein kinase superfamily. Tyr protein kinase family. Insulin receptor subfamily.</text>
</comment>
<keyword evidence="12" id="KW-0221">Differentiation</keyword>
<dbReference type="Gene3D" id="1.10.510.10">
    <property type="entry name" value="Transferase(Phosphotransferase) domain 1"/>
    <property type="match status" value="1"/>
</dbReference>
<dbReference type="InterPro" id="IPR000719">
    <property type="entry name" value="Prot_kinase_dom"/>
</dbReference>
<evidence type="ECO:0000256" key="10">
    <source>
        <dbReference type="ARBA" id="ARBA00022741"/>
    </source>
</evidence>
<evidence type="ECO:0000256" key="18">
    <source>
        <dbReference type="ARBA" id="ARBA00023157"/>
    </source>
</evidence>
<evidence type="ECO:0000256" key="5">
    <source>
        <dbReference type="ARBA" id="ARBA00022614"/>
    </source>
</evidence>
<dbReference type="AlphaFoldDB" id="A0A673HCF9"/>
<dbReference type="Gene3D" id="3.30.200.20">
    <property type="entry name" value="Phosphorylase Kinase, domain 1"/>
    <property type="match status" value="1"/>
</dbReference>
<dbReference type="InterPro" id="IPR002011">
    <property type="entry name" value="Tyr_kinase_rcpt_2_CS"/>
</dbReference>
<dbReference type="FunFam" id="3.30.200.20:FF:000033">
    <property type="entry name" value="Tyrosine-protein kinase receptor"/>
    <property type="match status" value="1"/>
</dbReference>
<dbReference type="SUPFAM" id="SSF48726">
    <property type="entry name" value="Immunoglobulin"/>
    <property type="match status" value="2"/>
</dbReference>
<dbReference type="SMART" id="SM00219">
    <property type="entry name" value="TyrKc"/>
    <property type="match status" value="1"/>
</dbReference>
<evidence type="ECO:0000256" key="15">
    <source>
        <dbReference type="ARBA" id="ARBA00022989"/>
    </source>
</evidence>
<evidence type="ECO:0000256" key="27">
    <source>
        <dbReference type="PROSITE-ProRule" id="PRU10141"/>
    </source>
</evidence>
<dbReference type="GO" id="GO:0030154">
    <property type="term" value="P:cell differentiation"/>
    <property type="evidence" value="ECO:0007669"/>
    <property type="project" value="UniProtKB-KW"/>
</dbReference>
<dbReference type="GO" id="GO:0030424">
    <property type="term" value="C:axon"/>
    <property type="evidence" value="ECO:0007669"/>
    <property type="project" value="TreeGrafter"/>
</dbReference>
<keyword evidence="14" id="KW-0524">Neurogenesis</keyword>
<dbReference type="GO" id="GO:0010008">
    <property type="term" value="C:endosome membrane"/>
    <property type="evidence" value="ECO:0007669"/>
    <property type="project" value="UniProtKB-SubCell"/>
</dbReference>
<dbReference type="InterPro" id="IPR001245">
    <property type="entry name" value="Ser-Thr/Tyr_kinase_cat_dom"/>
</dbReference>
<dbReference type="GO" id="GO:0043235">
    <property type="term" value="C:receptor complex"/>
    <property type="evidence" value="ECO:0007669"/>
    <property type="project" value="TreeGrafter"/>
</dbReference>
<dbReference type="GO" id="GO:0005886">
    <property type="term" value="C:plasma membrane"/>
    <property type="evidence" value="ECO:0007669"/>
    <property type="project" value="UniProtKB-SubCell"/>
</dbReference>
<dbReference type="Gene3D" id="2.60.40.10">
    <property type="entry name" value="Immunoglobulins"/>
    <property type="match status" value="2"/>
</dbReference>
<evidence type="ECO:0000256" key="26">
    <source>
        <dbReference type="PIRSR" id="PIRSR620777-52"/>
    </source>
</evidence>
<sequence length="561" mass="63357">FLNCRILLPTVTLKPTKVTMQKGLNVTLVCNTSGMPTPTLNWATCKLNSTYEVILTFISNLRKLRLVNVSSLDNGCKITCRSENMVGEAEASVDLDILFPPVISKLMDAISDHHWCIPFSVSGNPEPKLSWLLNGKPVEEGPFIRTMVHDYSEGEYHGCLHLDSPTHINNGKYTLLASNIYGEDRKAVFAHFMHEPWNGELKSAFFVFDTGPSSVISNDDDSASPLHHVSNGSNTPSSSDMNADAVIIGMTKIPVIENPQYFRSTIVQHIKRHNIVLKRELGEGAFGKVFLAECYNLSTDQEKILVAVKTLKEASENARKDFHREAELLTNLQHEHIVTFYGVCVESDPLIMVFEYMKHGDLNKFLRAHGPDAVLMADGQVQQQAELTQSQMLHIAQQIAAGMVYLASQHFVHRDLATRNCLVGENLLVKIGDFGMSRDVYSTDYYRVGGHTMLPIRWMPPESIMYRKFTTESDVWSLGVVLWEIFTYGKQPWYQLSNNEVIECITQGRVLQRPRTCLKEVYDLMLGCWQREPHTRLNIKEIHNLLLNLAKASPVYLDILG</sequence>
<feature type="binding site" evidence="24">
    <location>
        <position position="433"/>
    </location>
    <ligand>
        <name>Mg(2+)</name>
        <dbReference type="ChEBI" id="CHEBI:18420"/>
    </ligand>
</feature>
<reference evidence="32" key="1">
    <citation type="submission" date="2025-08" db="UniProtKB">
        <authorList>
            <consortium name="Ensembl"/>
        </authorList>
    </citation>
    <scope>IDENTIFICATION</scope>
</reference>
<keyword evidence="11" id="KW-0418">Kinase</keyword>
<dbReference type="PANTHER" id="PTHR24416:SF136">
    <property type="entry name" value="BDNF_NT-3 GROWTH FACTORS RECEPTOR"/>
    <property type="match status" value="1"/>
</dbReference>
<keyword evidence="4 28" id="KW-0597">Phosphoprotein</keyword>
<dbReference type="InterPro" id="IPR011009">
    <property type="entry name" value="Kinase-like_dom_sf"/>
</dbReference>
<feature type="site" description="Interaction with PLCG1" evidence="26">
    <location>
        <position position="556"/>
    </location>
</feature>
<dbReference type="InterPro" id="IPR007110">
    <property type="entry name" value="Ig-like_dom"/>
</dbReference>
<feature type="binding site" evidence="25">
    <location>
        <begin position="281"/>
        <end position="289"/>
    </location>
    <ligand>
        <name>ATP</name>
        <dbReference type="ChEBI" id="CHEBI:30616"/>
    </ligand>
</feature>
<feature type="binding site" evidence="23">
    <location>
        <begin position="355"/>
        <end position="361"/>
    </location>
    <ligand>
        <name>ATP</name>
        <dbReference type="ChEBI" id="CHEBI:30616"/>
    </ligand>
</feature>
<dbReference type="FunFam" id="1.10.510.10:FF:000034">
    <property type="entry name" value="Tyrosine-protein kinase receptor"/>
    <property type="match status" value="1"/>
</dbReference>
<dbReference type="InterPro" id="IPR036179">
    <property type="entry name" value="Ig-like_dom_sf"/>
</dbReference>
<dbReference type="InterPro" id="IPR013098">
    <property type="entry name" value="Ig_I-set"/>
</dbReference>
<dbReference type="GO" id="GO:0099551">
    <property type="term" value="P:trans-synaptic signaling by neuropeptide, modulating synaptic transmission"/>
    <property type="evidence" value="ECO:0007669"/>
    <property type="project" value="TreeGrafter"/>
</dbReference>
<accession>A0A673HCF9</accession>
<evidence type="ECO:0000256" key="23">
    <source>
        <dbReference type="PIRSR" id="PIRSR000615-2"/>
    </source>
</evidence>
<dbReference type="PROSITE" id="PS00107">
    <property type="entry name" value="PROTEIN_KINASE_ATP"/>
    <property type="match status" value="1"/>
</dbReference>
<keyword evidence="17" id="KW-0829">Tyrosine-protein kinase</keyword>
<keyword evidence="20" id="KW-0325">Glycoprotein</keyword>
<evidence type="ECO:0000256" key="16">
    <source>
        <dbReference type="ARBA" id="ARBA00023136"/>
    </source>
</evidence>
<feature type="domain" description="Ig-like" evidence="31">
    <location>
        <begin position="9"/>
        <end position="96"/>
    </location>
</feature>
<proteinExistence type="inferred from homology"/>
<dbReference type="InterPro" id="IPR020635">
    <property type="entry name" value="Tyr_kinase_cat_dom"/>
</dbReference>
<organism evidence="32 33">
    <name type="scientific">Sinocyclocheilus rhinocerous</name>
    <dbReference type="NCBI Taxonomy" id="307959"/>
    <lineage>
        <taxon>Eukaryota</taxon>
        <taxon>Metazoa</taxon>
        <taxon>Chordata</taxon>
        <taxon>Craniata</taxon>
        <taxon>Vertebrata</taxon>
        <taxon>Euteleostomi</taxon>
        <taxon>Actinopterygii</taxon>
        <taxon>Neopterygii</taxon>
        <taxon>Teleostei</taxon>
        <taxon>Ostariophysi</taxon>
        <taxon>Cypriniformes</taxon>
        <taxon>Cyprinidae</taxon>
        <taxon>Cyprininae</taxon>
        <taxon>Sinocyclocheilus</taxon>
    </lineage>
</organism>
<feature type="binding site" evidence="24">
    <location>
        <position position="420"/>
    </location>
    <ligand>
        <name>Mg(2+)</name>
        <dbReference type="ChEBI" id="CHEBI:18420"/>
    </ligand>
</feature>
<evidence type="ECO:0000256" key="21">
    <source>
        <dbReference type="ARBA" id="ARBA00051243"/>
    </source>
</evidence>
<keyword evidence="15" id="KW-1133">Transmembrane helix</keyword>
<dbReference type="GO" id="GO:0046872">
    <property type="term" value="F:metal ion binding"/>
    <property type="evidence" value="ECO:0007669"/>
    <property type="project" value="UniProtKB-KW"/>
</dbReference>
<keyword evidence="9" id="KW-0677">Repeat</keyword>
<evidence type="ECO:0000256" key="3">
    <source>
        <dbReference type="ARBA" id="ARBA00022473"/>
    </source>
</evidence>
<keyword evidence="7 28" id="KW-0812">Transmembrane</keyword>
<dbReference type="PRINTS" id="PR00109">
    <property type="entry name" value="TYRKINASE"/>
</dbReference>
<dbReference type="GO" id="GO:0010976">
    <property type="term" value="P:positive regulation of neuron projection development"/>
    <property type="evidence" value="ECO:0007669"/>
    <property type="project" value="TreeGrafter"/>
</dbReference>
<gene>
    <name evidence="32" type="primary">LOC107752549</name>
</gene>
<feature type="site" description="Interaction with SHC1" evidence="26">
    <location>
        <position position="261"/>
    </location>
</feature>
<dbReference type="Pfam" id="PF07679">
    <property type="entry name" value="I-set"/>
    <property type="match status" value="2"/>
</dbReference>
<keyword evidence="10 23" id="KW-0547">Nucleotide-binding</keyword>
<feature type="binding site" evidence="23 27">
    <location>
        <position position="309"/>
    </location>
    <ligand>
        <name>ATP</name>
        <dbReference type="ChEBI" id="CHEBI:30616"/>
    </ligand>
</feature>
<dbReference type="PROSITE" id="PS50835">
    <property type="entry name" value="IG_LIKE"/>
    <property type="match status" value="1"/>
</dbReference>
<evidence type="ECO:0000256" key="14">
    <source>
        <dbReference type="ARBA" id="ARBA00022902"/>
    </source>
</evidence>
<evidence type="ECO:0000256" key="1">
    <source>
        <dbReference type="ARBA" id="ARBA00004251"/>
    </source>
</evidence>
<evidence type="ECO:0000259" key="30">
    <source>
        <dbReference type="PROSITE" id="PS50011"/>
    </source>
</evidence>
<name>A0A673HCF9_9TELE</name>
<evidence type="ECO:0000256" key="9">
    <source>
        <dbReference type="ARBA" id="ARBA00022737"/>
    </source>
</evidence>
<keyword evidence="3" id="KW-0217">Developmental protein</keyword>
<dbReference type="GO" id="GO:0060175">
    <property type="term" value="F:brain-derived neurotrophic factor receptor activity"/>
    <property type="evidence" value="ECO:0007669"/>
    <property type="project" value="TreeGrafter"/>
</dbReference>
<dbReference type="GO" id="GO:0005524">
    <property type="term" value="F:ATP binding"/>
    <property type="evidence" value="ECO:0007669"/>
    <property type="project" value="UniProtKB-UniRule"/>
</dbReference>
<dbReference type="FunFam" id="2.60.40.10:FF:000239">
    <property type="entry name" value="BDNF/NT-3 growth factors receptor"/>
    <property type="match status" value="1"/>
</dbReference>
<feature type="compositionally biased region" description="Polar residues" evidence="29">
    <location>
        <begin position="230"/>
        <end position="240"/>
    </location>
</feature>
<evidence type="ECO:0000256" key="28">
    <source>
        <dbReference type="RuleBase" id="RU000312"/>
    </source>
</evidence>
<dbReference type="PANTHER" id="PTHR24416">
    <property type="entry name" value="TYROSINE-PROTEIN KINASE RECEPTOR"/>
    <property type="match status" value="1"/>
</dbReference>
<feature type="domain" description="Protein kinase" evidence="30">
    <location>
        <begin position="275"/>
        <end position="546"/>
    </location>
</feature>
<dbReference type="PROSITE" id="PS00239">
    <property type="entry name" value="RECEPTOR_TYR_KIN_II"/>
    <property type="match status" value="1"/>
</dbReference>
<evidence type="ECO:0000256" key="2">
    <source>
        <dbReference type="ARBA" id="ARBA00004530"/>
    </source>
</evidence>
<evidence type="ECO:0000256" key="29">
    <source>
        <dbReference type="SAM" id="MobiDB-lite"/>
    </source>
</evidence>
<evidence type="ECO:0000256" key="19">
    <source>
        <dbReference type="ARBA" id="ARBA00023170"/>
    </source>
</evidence>
<evidence type="ECO:0000256" key="8">
    <source>
        <dbReference type="ARBA" id="ARBA00022729"/>
    </source>
</evidence>
<dbReference type="Ensembl" id="ENSSRHT00000024567.1">
    <property type="protein sequence ID" value="ENSSRHP00000023846.1"/>
    <property type="gene ID" value="ENSSRHG00000012540.1"/>
</dbReference>
<evidence type="ECO:0000313" key="32">
    <source>
        <dbReference type="Ensembl" id="ENSSRHP00000023846.1"/>
    </source>
</evidence>
<evidence type="ECO:0000256" key="24">
    <source>
        <dbReference type="PIRSR" id="PIRSR000615-3"/>
    </source>
</evidence>
<dbReference type="EC" id="2.7.10.1" evidence="28"/>
<protein>
    <recommendedName>
        <fullName evidence="28">Tyrosine-protein kinase receptor</fullName>
        <ecNumber evidence="28">2.7.10.1</ecNumber>
    </recommendedName>
</protein>
<evidence type="ECO:0000256" key="11">
    <source>
        <dbReference type="ARBA" id="ARBA00022777"/>
    </source>
</evidence>
<evidence type="ECO:0000256" key="25">
    <source>
        <dbReference type="PIRSR" id="PIRSR620777-51"/>
    </source>
</evidence>
<feature type="region of interest" description="Disordered" evidence="29">
    <location>
        <begin position="219"/>
        <end position="240"/>
    </location>
</feature>
<dbReference type="InterPro" id="IPR013783">
    <property type="entry name" value="Ig-like_fold"/>
</dbReference>
<dbReference type="SUPFAM" id="SSF56112">
    <property type="entry name" value="Protein kinase-like (PK-like)"/>
    <property type="match status" value="1"/>
</dbReference>
<evidence type="ECO:0000256" key="7">
    <source>
        <dbReference type="ARBA" id="ARBA00022692"/>
    </source>
</evidence>
<evidence type="ECO:0000256" key="12">
    <source>
        <dbReference type="ARBA" id="ARBA00022782"/>
    </source>
</evidence>
<dbReference type="Proteomes" id="UP000472270">
    <property type="component" value="Unassembled WGS sequence"/>
</dbReference>
<dbReference type="PRINTS" id="PR01939">
    <property type="entry name" value="NTKRECEPTOR"/>
</dbReference>
<evidence type="ECO:0000256" key="4">
    <source>
        <dbReference type="ARBA" id="ARBA00022553"/>
    </source>
</evidence>
<evidence type="ECO:0000256" key="13">
    <source>
        <dbReference type="ARBA" id="ARBA00022840"/>
    </source>
</evidence>
<dbReference type="InterPro" id="IPR050122">
    <property type="entry name" value="RTK"/>
</dbReference>
<keyword evidence="18" id="KW-1015">Disulfide bond</keyword>
<feature type="binding site" evidence="23">
    <location>
        <position position="419"/>
    </location>
    <ligand>
        <name>ATP</name>
        <dbReference type="ChEBI" id="CHEBI:30616"/>
    </ligand>
</feature>
<keyword evidence="5" id="KW-0433">Leucine-rich repeat</keyword>
<dbReference type="GO" id="GO:0051897">
    <property type="term" value="P:positive regulation of phosphatidylinositol 3-kinase/protein kinase B signal transduction"/>
    <property type="evidence" value="ECO:0007669"/>
    <property type="project" value="TreeGrafter"/>
</dbReference>
<comment type="catalytic activity">
    <reaction evidence="21 28">
        <text>L-tyrosyl-[protein] + ATP = O-phospho-L-tyrosyl-[protein] + ADP + H(+)</text>
        <dbReference type="Rhea" id="RHEA:10596"/>
        <dbReference type="Rhea" id="RHEA-COMP:10136"/>
        <dbReference type="Rhea" id="RHEA-COMP:20101"/>
        <dbReference type="ChEBI" id="CHEBI:15378"/>
        <dbReference type="ChEBI" id="CHEBI:30616"/>
        <dbReference type="ChEBI" id="CHEBI:46858"/>
        <dbReference type="ChEBI" id="CHEBI:61978"/>
        <dbReference type="ChEBI" id="CHEBI:456216"/>
        <dbReference type="EC" id="2.7.10.1"/>
    </reaction>
</comment>
<feature type="binding site" evidence="23">
    <location>
        <begin position="282"/>
        <end position="289"/>
    </location>
    <ligand>
        <name>ATP</name>
        <dbReference type="ChEBI" id="CHEBI:30616"/>
    </ligand>
</feature>
<keyword evidence="8" id="KW-0732">Signal</keyword>
<dbReference type="GO" id="GO:1990416">
    <property type="term" value="P:cellular response to brain-derived neurotrophic factor stimulus"/>
    <property type="evidence" value="ECO:0007669"/>
    <property type="project" value="TreeGrafter"/>
</dbReference>
<dbReference type="Pfam" id="PF07714">
    <property type="entry name" value="PK_Tyr_Ser-Thr"/>
    <property type="match status" value="1"/>
</dbReference>
<evidence type="ECO:0000256" key="20">
    <source>
        <dbReference type="ARBA" id="ARBA00023180"/>
    </source>
</evidence>
<evidence type="ECO:0000256" key="6">
    <source>
        <dbReference type="ARBA" id="ARBA00022679"/>
    </source>
</evidence>
<keyword evidence="33" id="KW-1185">Reference proteome</keyword>
<feature type="active site" description="Proton acceptor" evidence="22">
    <location>
        <position position="415"/>
    </location>
</feature>